<dbReference type="PANTHER" id="PTHR30287">
    <property type="entry name" value="MEMBRANE COMPONENT OF PREDICTED ABC SUPERFAMILY METABOLITE UPTAKE TRANSPORTER"/>
    <property type="match status" value="1"/>
</dbReference>
<keyword evidence="4 6" id="KW-1133">Transmembrane helix</keyword>
<keyword evidence="3 6" id="KW-0812">Transmembrane</keyword>
<feature type="transmembrane region" description="Helical" evidence="6">
    <location>
        <begin position="403"/>
        <end position="429"/>
    </location>
</feature>
<feature type="transmembrane region" description="Helical" evidence="6">
    <location>
        <begin position="295"/>
        <end position="317"/>
    </location>
</feature>
<feature type="transmembrane region" description="Helical" evidence="6">
    <location>
        <begin position="376"/>
        <end position="397"/>
    </location>
</feature>
<feature type="transmembrane region" description="Helical" evidence="6">
    <location>
        <begin position="767"/>
        <end position="790"/>
    </location>
</feature>
<evidence type="ECO:0000256" key="2">
    <source>
        <dbReference type="ARBA" id="ARBA00022475"/>
    </source>
</evidence>
<evidence type="ECO:0000256" key="1">
    <source>
        <dbReference type="ARBA" id="ARBA00004651"/>
    </source>
</evidence>
<keyword evidence="2" id="KW-1003">Cell membrane</keyword>
<sequence length="805" mass="88528">MIARWFWREWRSPSLLIVWLALSLAVACVLALGSISDRMEKGLSQQSREFMAGDRTLRSSREVPGAWIDEARRLGLTVGEQLSFATMTFSGDTPQLADVKAVDDTYPLYGQLQTQPPGLKPHAGTVLLAPRLMALLNLKTGDTIDVGDATLRIAGEVIQEPDAGFNPFQMAPRLMMNTADVAKTGAVQPGSRVSWRYKYAGTPQQLADYEKWLLPKLGPEHRWIGLEQDDSALGKSLERSQQFLLLSALLTLLLAVAAVAVAMSHYCRSRYDLVAILKTLGAGRAQLRKLIVGQWLMLLALAVVAGGAMGVGLEHILLLMLKPVLPAALPAASGWPWLWAIGAMVVISLLVGLRPYRLLLATLPLRVLRQDVVANVWPLTIYIPVVCAVVVALLALLMGGSPLLWAVLAGAVVLALLCGLAGWGVLWLLKRLTLKALPLRLAVNRLLRQPWSTLSQLAAFSLSFMLLALLLVLRGDLLDRWQQQLPPESPNYFLINIAPEQVVPVKTFLVEHQTRATEFYPIVRARLTQINGQVTEGNKDEALNRELNLTWSRERPDHNPLVAGSWPPKAGEVSIEEGLAQRLGVKLGDSVTFTGDTQDFSAKVSSVRKVDWESLRPNFFFIFPQGALDGQPQSWLTSFRWDNGNGMLTQLNREFPTVSLLDIGAILQQIGQVLTQVSRALEVMVILVTACGVLLLLAQVQVGMRQRYQELVVWRTLGAGKSLLRTTLWAEFALLGVVSGVVAAIGAEVALALLQSKIFDFPWSPDWRLWVMLPLCGAILLSLCGGWLGLRLLKGKALFRQFSQG</sequence>
<dbReference type="PROSITE" id="PS51257">
    <property type="entry name" value="PROKAR_LIPOPROTEIN"/>
    <property type="match status" value="1"/>
</dbReference>
<evidence type="ECO:0000256" key="5">
    <source>
        <dbReference type="ARBA" id="ARBA00023136"/>
    </source>
</evidence>
<evidence type="ECO:0000313" key="9">
    <source>
        <dbReference type="Proteomes" id="UP000007843"/>
    </source>
</evidence>
<dbReference type="PATRIC" id="fig|1006551.4.peg.2649"/>
<organism evidence="8 9">
    <name type="scientific">Klebsiella michiganensis (strain ATCC 8724 / DSM 4798 / JCM 20051 / NBRC 3318 / NRRL B-199 / KCTC 1686 / BUCSAV 143 / CCM 1901)</name>
    <dbReference type="NCBI Taxonomy" id="1006551"/>
    <lineage>
        <taxon>Bacteria</taxon>
        <taxon>Pseudomonadati</taxon>
        <taxon>Pseudomonadota</taxon>
        <taxon>Gammaproteobacteria</taxon>
        <taxon>Enterobacterales</taxon>
        <taxon>Enterobacteriaceae</taxon>
        <taxon>Klebsiella/Raoultella group</taxon>
        <taxon>Klebsiella</taxon>
    </lineage>
</organism>
<dbReference type="PANTHER" id="PTHR30287:SF1">
    <property type="entry name" value="INNER MEMBRANE PROTEIN"/>
    <property type="match status" value="1"/>
</dbReference>
<evidence type="ECO:0000313" key="8">
    <source>
        <dbReference type="EMBL" id="AEX04359.1"/>
    </source>
</evidence>
<comment type="subcellular location">
    <subcellularLocation>
        <location evidence="1">Cell membrane</location>
        <topology evidence="1">Multi-pass membrane protein</topology>
    </subcellularLocation>
</comment>
<evidence type="ECO:0000256" key="3">
    <source>
        <dbReference type="ARBA" id="ARBA00022692"/>
    </source>
</evidence>
<dbReference type="Proteomes" id="UP000007843">
    <property type="component" value="Chromosome"/>
</dbReference>
<evidence type="ECO:0000256" key="6">
    <source>
        <dbReference type="SAM" id="Phobius"/>
    </source>
</evidence>
<dbReference type="KEGG" id="kox:KOX_13175"/>
<dbReference type="GO" id="GO:0005886">
    <property type="term" value="C:plasma membrane"/>
    <property type="evidence" value="ECO:0007669"/>
    <property type="project" value="UniProtKB-SubCell"/>
</dbReference>
<dbReference type="NCBIfam" id="NF041854">
    <property type="entry name" value="ABC_perm_YbbP"/>
    <property type="match status" value="1"/>
</dbReference>
<reference evidence="8 9" key="1">
    <citation type="journal article" date="2012" name="J. Bacteriol.">
        <title>Complete genome sequence of Klebsiella oxytoca KCTC 1686, used in production of 2,3-butanediol.</title>
        <authorList>
            <person name="Shin S.H."/>
            <person name="Kim S."/>
            <person name="Kim J.Y."/>
            <person name="Lee S."/>
            <person name="Um Y."/>
            <person name="Oh M.K."/>
            <person name="Kim Y.R."/>
            <person name="Lee J."/>
            <person name="Yang K.S."/>
        </authorList>
    </citation>
    <scope>NUCLEOTIDE SEQUENCE [LARGE SCALE GENOMIC DNA]</scope>
    <source>
        <strain evidence="9">ATCC 8724 / DSM 4798 / JCM 20051 / NBRC 3318 / NRRL B-199 / KCTC 1686</strain>
    </source>
</reference>
<feature type="transmembrane region" description="Helical" evidence="6">
    <location>
        <begin position="243"/>
        <end position="263"/>
    </location>
</feature>
<dbReference type="AlphaFoldDB" id="A0A0H3H765"/>
<dbReference type="InterPro" id="IPR038766">
    <property type="entry name" value="Membrane_comp_ABC_pdt"/>
</dbReference>
<feature type="transmembrane region" description="Helical" evidence="6">
    <location>
        <begin position="450"/>
        <end position="473"/>
    </location>
</feature>
<proteinExistence type="predicted"/>
<dbReference type="HOGENOM" id="CLU_009475_2_0_6"/>
<feature type="transmembrane region" description="Helical" evidence="6">
    <location>
        <begin position="337"/>
        <end position="356"/>
    </location>
</feature>
<evidence type="ECO:0000259" key="7">
    <source>
        <dbReference type="Pfam" id="PF02687"/>
    </source>
</evidence>
<dbReference type="RefSeq" id="WP_014228232.1">
    <property type="nucleotide sequence ID" value="NC_016612.1"/>
</dbReference>
<feature type="transmembrane region" description="Helical" evidence="6">
    <location>
        <begin position="680"/>
        <end position="698"/>
    </location>
</feature>
<evidence type="ECO:0000256" key="4">
    <source>
        <dbReference type="ARBA" id="ARBA00022989"/>
    </source>
</evidence>
<keyword evidence="5 6" id="KW-0472">Membrane</keyword>
<dbReference type="Pfam" id="PF02687">
    <property type="entry name" value="FtsX"/>
    <property type="match status" value="2"/>
</dbReference>
<accession>A0A0H3H765</accession>
<feature type="domain" description="ABC3 transporter permease C-terminal" evidence="7">
    <location>
        <begin position="683"/>
        <end position="794"/>
    </location>
</feature>
<gene>
    <name evidence="8" type="ordered locus">KOX_13175</name>
</gene>
<dbReference type="EMBL" id="CP003218">
    <property type="protein sequence ID" value="AEX04359.1"/>
    <property type="molecule type" value="Genomic_DNA"/>
</dbReference>
<feature type="domain" description="ABC3 transporter permease C-terminal" evidence="7">
    <location>
        <begin position="247"/>
        <end position="360"/>
    </location>
</feature>
<dbReference type="InterPro" id="IPR003838">
    <property type="entry name" value="ABC3_permease_C"/>
</dbReference>
<dbReference type="InterPro" id="IPR049727">
    <property type="entry name" value="YbbP"/>
</dbReference>
<name>A0A0H3H765_KLEM8</name>
<feature type="transmembrane region" description="Helical" evidence="6">
    <location>
        <begin position="732"/>
        <end position="755"/>
    </location>
</feature>
<protein>
    <submittedName>
        <fullName evidence="8">Putative oxidoreductase</fullName>
    </submittedName>
</protein>